<dbReference type="KEGG" id="spq:SPAB_05078"/>
<accession>A0A6C6Z9S2</accession>
<name>A0A6C6Z9S2_SALPB</name>
<dbReference type="Proteomes" id="UP000008556">
    <property type="component" value="Chromosome"/>
</dbReference>
<gene>
    <name evidence="1" type="ordered locus">SPAB_05078</name>
</gene>
<evidence type="ECO:0000313" key="1">
    <source>
        <dbReference type="EMBL" id="ABX70369.1"/>
    </source>
</evidence>
<protein>
    <submittedName>
        <fullName evidence="1">Uncharacterized protein</fullName>
    </submittedName>
</protein>
<proteinExistence type="predicted"/>
<dbReference type="EMBL" id="CP000886">
    <property type="protein sequence ID" value="ABX70369.1"/>
    <property type="molecule type" value="Genomic_DNA"/>
</dbReference>
<organism evidence="1 2">
    <name type="scientific">Salmonella paratyphi B (strain ATCC BAA-1250 / SPB7)</name>
    <dbReference type="NCBI Taxonomy" id="1016998"/>
    <lineage>
        <taxon>Bacteria</taxon>
        <taxon>Pseudomonadati</taxon>
        <taxon>Pseudomonadota</taxon>
        <taxon>Gammaproteobacteria</taxon>
        <taxon>Enterobacterales</taxon>
        <taxon>Enterobacteriaceae</taxon>
        <taxon>Salmonella</taxon>
    </lineage>
</organism>
<dbReference type="AlphaFoldDB" id="A0A6C6Z9S2"/>
<reference evidence="1 2" key="1">
    <citation type="submission" date="2007-11" db="EMBL/GenBank/DDBJ databases">
        <authorList>
            <consortium name="The Salmonella enterica serovar Paratyphi B Genome Sequencing Project"/>
            <person name="McClelland M."/>
            <person name="Sanderson E.K."/>
            <person name="Porwollik S."/>
            <person name="Spieth J."/>
            <person name="Clifton W.S."/>
            <person name="Fulton R."/>
            <person name="Cordes M."/>
            <person name="Wollam A."/>
            <person name="Shah N."/>
            <person name="Pepin K."/>
            <person name="Bhonagiri V."/>
            <person name="Nash W."/>
            <person name="Johnson M."/>
            <person name="Thiruvilangam P."/>
            <person name="Wilson R."/>
        </authorList>
    </citation>
    <scope>NUCLEOTIDE SEQUENCE [LARGE SCALE GENOMIC DNA]</scope>
    <source>
        <strain evidence="2">ATCC BAA-1250 / SPB7</strain>
    </source>
</reference>
<sequence length="55" mass="6796">MYALLRETLNKYWKFKYNKIISIMACREFFQENNEEKLIMSDKFIHRGLFGKMNI</sequence>
<evidence type="ECO:0000313" key="2">
    <source>
        <dbReference type="Proteomes" id="UP000008556"/>
    </source>
</evidence>